<gene>
    <name evidence="1" type="ORF">HN018_23450</name>
</gene>
<dbReference type="EMBL" id="CP053709">
    <property type="protein sequence ID" value="QKE93142.1"/>
    <property type="molecule type" value="Genomic_DNA"/>
</dbReference>
<protein>
    <submittedName>
        <fullName evidence="1">Uncharacterized protein</fullName>
    </submittedName>
</protein>
<evidence type="ECO:0000313" key="2">
    <source>
        <dbReference type="Proteomes" id="UP000500767"/>
    </source>
</evidence>
<geneLocation type="plasmid" evidence="1 2">
    <name>unnamed1</name>
</geneLocation>
<keyword evidence="2" id="KW-1185">Reference proteome</keyword>
<proteinExistence type="predicted"/>
<dbReference type="RefSeq" id="WP_171833882.1">
    <property type="nucleotide sequence ID" value="NZ_CP053709.1"/>
</dbReference>
<dbReference type="AlphaFoldDB" id="A0A6M8HXM4"/>
<sequence>MMESGCQNLPGTGTITGAFQMTAATYTASLAAALAEDPNLAANIVPGLAGQNDPATQAIAAAAYLKQGAQYLQAQGDANPTVLDVRGYYNFGPQGGAQLAQAQPTALMSDTLTGYSAATLAKNGITAGETVGQWQSSVAAKIGNAATASVLTT</sequence>
<dbReference type="Proteomes" id="UP000500767">
    <property type="component" value="Plasmid unnamed1"/>
</dbReference>
<accession>A0A6M8HXM4</accession>
<organism evidence="1 2">
    <name type="scientific">Lichenicola cladoniae</name>
    <dbReference type="NCBI Taxonomy" id="1484109"/>
    <lineage>
        <taxon>Bacteria</taxon>
        <taxon>Pseudomonadati</taxon>
        <taxon>Pseudomonadota</taxon>
        <taxon>Alphaproteobacteria</taxon>
        <taxon>Acetobacterales</taxon>
        <taxon>Acetobacteraceae</taxon>
        <taxon>Lichenicola</taxon>
    </lineage>
</organism>
<dbReference type="KEGG" id="lck:HN018_23450"/>
<evidence type="ECO:0000313" key="1">
    <source>
        <dbReference type="EMBL" id="QKE93142.1"/>
    </source>
</evidence>
<reference evidence="1 2" key="1">
    <citation type="journal article" date="2014" name="World J. Microbiol. Biotechnol.">
        <title>Biodiversity and physiological characteristics of Antarctic and Arctic lichens-associated bacteria.</title>
        <authorList>
            <person name="Lee Y.M."/>
            <person name="Kim E.H."/>
            <person name="Lee H.K."/>
            <person name="Hong S.G."/>
        </authorList>
    </citation>
    <scope>NUCLEOTIDE SEQUENCE [LARGE SCALE GENOMIC DNA]</scope>
    <source>
        <strain evidence="1 2">PAMC 26569</strain>
        <plasmid evidence="1">unnamed1</plasmid>
    </source>
</reference>
<keyword evidence="1" id="KW-0614">Plasmid</keyword>
<name>A0A6M8HXM4_9PROT</name>
<dbReference type="Gene3D" id="1.10.530.10">
    <property type="match status" value="1"/>
</dbReference>